<dbReference type="EMBL" id="JAVRBK010000010">
    <property type="protein sequence ID" value="KAK5638267.1"/>
    <property type="molecule type" value="Genomic_DNA"/>
</dbReference>
<keyword evidence="4" id="KW-1185">Reference proteome</keyword>
<name>A0AAN7ZC74_9COLE</name>
<dbReference type="InterPro" id="IPR006578">
    <property type="entry name" value="MADF-dom"/>
</dbReference>
<evidence type="ECO:0000256" key="1">
    <source>
        <dbReference type="SAM" id="MobiDB-lite"/>
    </source>
</evidence>
<dbReference type="Pfam" id="PF10545">
    <property type="entry name" value="MADF_DNA_bdg"/>
    <property type="match status" value="1"/>
</dbReference>
<reference evidence="3 4" key="1">
    <citation type="journal article" date="2024" name="Insects">
        <title>An Improved Chromosome-Level Genome Assembly of the Firefly Pyrocoelia pectoralis.</title>
        <authorList>
            <person name="Fu X."/>
            <person name="Meyer-Rochow V.B."/>
            <person name="Ballantyne L."/>
            <person name="Zhu X."/>
        </authorList>
    </citation>
    <scope>NUCLEOTIDE SEQUENCE [LARGE SCALE GENOMIC DNA]</scope>
    <source>
        <strain evidence="3">XCY_ONT2</strain>
    </source>
</reference>
<dbReference type="PANTHER" id="PTHR12243">
    <property type="entry name" value="MADF DOMAIN TRANSCRIPTION FACTOR"/>
    <property type="match status" value="1"/>
</dbReference>
<feature type="compositionally biased region" description="Polar residues" evidence="1">
    <location>
        <begin position="233"/>
        <end position="244"/>
    </location>
</feature>
<evidence type="ECO:0000313" key="4">
    <source>
        <dbReference type="Proteomes" id="UP001329430"/>
    </source>
</evidence>
<feature type="region of interest" description="Disordered" evidence="1">
    <location>
        <begin position="219"/>
        <end position="252"/>
    </location>
</feature>
<evidence type="ECO:0000259" key="2">
    <source>
        <dbReference type="PROSITE" id="PS51029"/>
    </source>
</evidence>
<dbReference type="AlphaFoldDB" id="A0AAN7ZC74"/>
<gene>
    <name evidence="3" type="ORF">RI129_012562</name>
</gene>
<protein>
    <recommendedName>
        <fullName evidence="2">MADF domain-containing protein</fullName>
    </recommendedName>
</protein>
<evidence type="ECO:0000313" key="3">
    <source>
        <dbReference type="EMBL" id="KAK5638267.1"/>
    </source>
</evidence>
<dbReference type="PROSITE" id="PS51029">
    <property type="entry name" value="MADF"/>
    <property type="match status" value="1"/>
</dbReference>
<dbReference type="Proteomes" id="UP001329430">
    <property type="component" value="Chromosome 10"/>
</dbReference>
<dbReference type="GO" id="GO:0003677">
    <property type="term" value="F:DNA binding"/>
    <property type="evidence" value="ECO:0007669"/>
    <property type="project" value="InterPro"/>
</dbReference>
<sequence>MVKHSLRRKSVRVKMKRLIRSKLQRVSTIKKLIESVRNNPCLYNTDNENFNNEDLKTLTWTTIAAECNFPNGASAKAEWKNLLIRLINALTFNGQGQTNRVQKTWQYKKQMEFVLPYITDEEIHTLRHTNPDTTNYHTRHSQRIETLQSTKRKRQDTVEASTSNADGGQPLDMFFLSMCATTKNLPSYVQLQVKKKIFNAVIEAEEIVAAMHNDQAKNSMFDATPGTHDDEYQNNLSPFSVQSNAEEEWQDN</sequence>
<dbReference type="SMART" id="SM00595">
    <property type="entry name" value="MADF"/>
    <property type="match status" value="1"/>
</dbReference>
<proteinExistence type="predicted"/>
<accession>A0AAN7ZC74</accession>
<dbReference type="PANTHER" id="PTHR12243:SF67">
    <property type="entry name" value="COREPRESSOR OF PANGOLIN, ISOFORM A-RELATED"/>
    <property type="match status" value="1"/>
</dbReference>
<feature type="region of interest" description="Disordered" evidence="1">
    <location>
        <begin position="128"/>
        <end position="165"/>
    </location>
</feature>
<comment type="caution">
    <text evidence="3">The sequence shown here is derived from an EMBL/GenBank/DDBJ whole genome shotgun (WGS) entry which is preliminary data.</text>
</comment>
<dbReference type="InterPro" id="IPR039353">
    <property type="entry name" value="TF_Adf1"/>
</dbReference>
<organism evidence="3 4">
    <name type="scientific">Pyrocoelia pectoralis</name>
    <dbReference type="NCBI Taxonomy" id="417401"/>
    <lineage>
        <taxon>Eukaryota</taxon>
        <taxon>Metazoa</taxon>
        <taxon>Ecdysozoa</taxon>
        <taxon>Arthropoda</taxon>
        <taxon>Hexapoda</taxon>
        <taxon>Insecta</taxon>
        <taxon>Pterygota</taxon>
        <taxon>Neoptera</taxon>
        <taxon>Endopterygota</taxon>
        <taxon>Coleoptera</taxon>
        <taxon>Polyphaga</taxon>
        <taxon>Elateriformia</taxon>
        <taxon>Elateroidea</taxon>
        <taxon>Lampyridae</taxon>
        <taxon>Lampyrinae</taxon>
        <taxon>Pyrocoelia</taxon>
    </lineage>
</organism>
<dbReference type="InterPro" id="IPR004210">
    <property type="entry name" value="BESS_motif"/>
</dbReference>
<dbReference type="Pfam" id="PF02944">
    <property type="entry name" value="BESS"/>
    <property type="match status" value="1"/>
</dbReference>
<feature type="domain" description="MADF" evidence="2">
    <location>
        <begin position="31"/>
        <end position="119"/>
    </location>
</feature>